<dbReference type="Proteomes" id="UP000321113">
    <property type="component" value="Unassembled WGS sequence"/>
</dbReference>
<dbReference type="OrthoDB" id="5905992at2"/>
<feature type="signal peptide" evidence="1">
    <location>
        <begin position="1"/>
        <end position="27"/>
    </location>
</feature>
<dbReference type="SUPFAM" id="SSF56601">
    <property type="entry name" value="beta-lactamase/transpeptidase-like"/>
    <property type="match status" value="1"/>
</dbReference>
<feature type="chain" id="PRO_5021949674" description="Beta-lactamase-related domain-containing protein" evidence="1">
    <location>
        <begin position="28"/>
        <end position="396"/>
    </location>
</feature>
<dbReference type="RefSeq" id="WP_119008687.1">
    <property type="nucleotide sequence ID" value="NZ_BJXK01000004.1"/>
</dbReference>
<gene>
    <name evidence="3" type="ORF">VSU01S_11170</name>
</gene>
<dbReference type="Gene3D" id="3.40.710.10">
    <property type="entry name" value="DD-peptidase/beta-lactamase superfamily"/>
    <property type="match status" value="1"/>
</dbReference>
<feature type="domain" description="Beta-lactamase-related" evidence="2">
    <location>
        <begin position="93"/>
        <end position="369"/>
    </location>
</feature>
<dbReference type="InterPro" id="IPR001466">
    <property type="entry name" value="Beta-lactam-related"/>
</dbReference>
<keyword evidence="4" id="KW-1185">Reference proteome</keyword>
<dbReference type="AlphaFoldDB" id="A0A511QQN7"/>
<dbReference type="EMBL" id="BJXK01000004">
    <property type="protein sequence ID" value="GEM78872.1"/>
    <property type="molecule type" value="Genomic_DNA"/>
</dbReference>
<evidence type="ECO:0000313" key="4">
    <source>
        <dbReference type="Proteomes" id="UP000321113"/>
    </source>
</evidence>
<protein>
    <recommendedName>
        <fullName evidence="2">Beta-lactamase-related domain-containing protein</fullName>
    </recommendedName>
</protein>
<comment type="caution">
    <text evidence="3">The sequence shown here is derived from an EMBL/GenBank/DDBJ whole genome shotgun (WGS) entry which is preliminary data.</text>
</comment>
<accession>A0A511QQN7</accession>
<proteinExistence type="predicted"/>
<evidence type="ECO:0000259" key="2">
    <source>
        <dbReference type="Pfam" id="PF00144"/>
    </source>
</evidence>
<dbReference type="PANTHER" id="PTHR43283">
    <property type="entry name" value="BETA-LACTAMASE-RELATED"/>
    <property type="match status" value="1"/>
</dbReference>
<name>A0A511QQN7_9VIBR</name>
<dbReference type="InterPro" id="IPR012338">
    <property type="entry name" value="Beta-lactam/transpept-like"/>
</dbReference>
<evidence type="ECO:0000256" key="1">
    <source>
        <dbReference type="SAM" id="SignalP"/>
    </source>
</evidence>
<dbReference type="Pfam" id="PF00144">
    <property type="entry name" value="Beta-lactamase"/>
    <property type="match status" value="1"/>
</dbReference>
<keyword evidence="1" id="KW-0732">Signal</keyword>
<sequence>MKNHKAFKSQLLASIVAGFIFSANVSAAPSNQVPLNIDTWQQQRAEGLVSLPSITPNVMAVNAQDTFSINHQKRDYELHEIDSVARIMSHPAVASIVVMNTHGDVMLEHYHDSDRNSTYSDQSSTKSMGYILLNRALKAKQISLTDKVEDYLPEIGAGFRGRTVADVANMAVNHSISELAAYTGDEEALKMFDEDERVIGLQRNDERKTLRQFASEIGKMGNSNEWHGENANYATINTNVLMLILKAATNTPADQLVRELMHDIGGERTVYMGTDFEGVPMIGASLMSASLDFARYGRLLLEDSNAAKQDIKQSVKDGEVVPAELTGVESRYYKSAIMNEYGLGHSGWGGQLIWADPESGTIIAINSRIASELPAPYEHFNKLYQAAYDIIEQQRQ</sequence>
<evidence type="ECO:0000313" key="3">
    <source>
        <dbReference type="EMBL" id="GEM78872.1"/>
    </source>
</evidence>
<dbReference type="InterPro" id="IPR050789">
    <property type="entry name" value="Diverse_Enzym_Activities"/>
</dbReference>
<reference evidence="3 4" key="1">
    <citation type="submission" date="2019-07" db="EMBL/GenBank/DDBJ databases">
        <title>Whole genome shotgun sequence of Vibrio superstes NBRC 103154.</title>
        <authorList>
            <person name="Hosoyama A."/>
            <person name="Uohara A."/>
            <person name="Ohji S."/>
            <person name="Ichikawa N."/>
        </authorList>
    </citation>
    <scope>NUCLEOTIDE SEQUENCE [LARGE SCALE GENOMIC DNA]</scope>
    <source>
        <strain evidence="3 4">NBRC 103154</strain>
    </source>
</reference>
<organism evidence="3 4">
    <name type="scientific">Vibrio superstes NBRC 103154</name>
    <dbReference type="NCBI Taxonomy" id="1219062"/>
    <lineage>
        <taxon>Bacteria</taxon>
        <taxon>Pseudomonadati</taxon>
        <taxon>Pseudomonadota</taxon>
        <taxon>Gammaproteobacteria</taxon>
        <taxon>Vibrionales</taxon>
        <taxon>Vibrionaceae</taxon>
        <taxon>Vibrio</taxon>
    </lineage>
</organism>